<proteinExistence type="predicted"/>
<accession>A0A450UGW8</accession>
<dbReference type="EMBL" id="CAADFG010000023">
    <property type="protein sequence ID" value="VFJ90665.1"/>
    <property type="molecule type" value="Genomic_DNA"/>
</dbReference>
<evidence type="ECO:0000313" key="3">
    <source>
        <dbReference type="EMBL" id="VFJ91771.1"/>
    </source>
</evidence>
<evidence type="ECO:0000313" key="2">
    <source>
        <dbReference type="EMBL" id="VFJ90665.1"/>
    </source>
</evidence>
<feature type="compositionally biased region" description="Polar residues" evidence="1">
    <location>
        <begin position="42"/>
        <end position="57"/>
    </location>
</feature>
<gene>
    <name evidence="2" type="ORF">BECKH772A_GA0070896_100239</name>
    <name evidence="3" type="ORF">BECKH772B_GA0070898_100219</name>
    <name evidence="4" type="ORF">BECKH772C_GA0070978_100219</name>
</gene>
<name>A0A450UGW8_9GAMM</name>
<dbReference type="EMBL" id="CAADFJ010000021">
    <property type="protein sequence ID" value="VFJ98400.1"/>
    <property type="molecule type" value="Genomic_DNA"/>
</dbReference>
<feature type="compositionally biased region" description="Basic and acidic residues" evidence="1">
    <location>
        <begin position="111"/>
        <end position="121"/>
    </location>
</feature>
<protein>
    <submittedName>
        <fullName evidence="3">Uncharacterized protein</fullName>
    </submittedName>
</protein>
<dbReference type="EMBL" id="CAADFI010000021">
    <property type="protein sequence ID" value="VFJ91771.1"/>
    <property type="molecule type" value="Genomic_DNA"/>
</dbReference>
<feature type="region of interest" description="Disordered" evidence="1">
    <location>
        <begin position="36"/>
        <end position="60"/>
    </location>
</feature>
<evidence type="ECO:0000313" key="4">
    <source>
        <dbReference type="EMBL" id="VFJ98400.1"/>
    </source>
</evidence>
<feature type="region of interest" description="Disordered" evidence="1">
    <location>
        <begin position="111"/>
        <end position="136"/>
    </location>
</feature>
<organism evidence="3">
    <name type="scientific">Candidatus Kentrum eta</name>
    <dbReference type="NCBI Taxonomy" id="2126337"/>
    <lineage>
        <taxon>Bacteria</taxon>
        <taxon>Pseudomonadati</taxon>
        <taxon>Pseudomonadota</taxon>
        <taxon>Gammaproteobacteria</taxon>
        <taxon>Candidatus Kentrum</taxon>
    </lineage>
</organism>
<evidence type="ECO:0000256" key="1">
    <source>
        <dbReference type="SAM" id="MobiDB-lite"/>
    </source>
</evidence>
<sequence length="136" mass="15439">MTVKFLTIIATLATVVGTIVAVLTYIKTPIENTELAARETSKSGQTSQPQEAASNGEQKSEMEHLFDLLKEADTFFKVGLFEKAASEYEKATHFIPDWAWEHVDSQILEAAREDKNKEPQRASRKYQNFFSPLREK</sequence>
<reference evidence="3" key="1">
    <citation type="submission" date="2019-02" db="EMBL/GenBank/DDBJ databases">
        <authorList>
            <person name="Gruber-Vodicka R. H."/>
            <person name="Seah K. B. B."/>
        </authorList>
    </citation>
    <scope>NUCLEOTIDE SEQUENCE</scope>
    <source>
        <strain evidence="4">BECK_SA2B12</strain>
        <strain evidence="2">BECK_SA2B15</strain>
        <strain evidence="3">BECK_SA2B20</strain>
    </source>
</reference>
<dbReference type="AlphaFoldDB" id="A0A450UGW8"/>